<protein>
    <submittedName>
        <fullName evidence="2">Uncharacterized protein</fullName>
    </submittedName>
</protein>
<feature type="non-terminal residue" evidence="2">
    <location>
        <position position="58"/>
    </location>
</feature>
<evidence type="ECO:0000313" key="2">
    <source>
        <dbReference type="EMBL" id="KAK9981310.1"/>
    </source>
</evidence>
<name>A0AAW2B8U3_CULAL</name>
<gene>
    <name evidence="2" type="ORF">ABG768_000861</name>
</gene>
<comment type="caution">
    <text evidence="2">The sequence shown here is derived from an EMBL/GenBank/DDBJ whole genome shotgun (WGS) entry which is preliminary data.</text>
</comment>
<dbReference type="EMBL" id="JAWDJR010000001">
    <property type="protein sequence ID" value="KAK9981310.1"/>
    <property type="molecule type" value="Genomic_DNA"/>
</dbReference>
<evidence type="ECO:0000313" key="3">
    <source>
        <dbReference type="Proteomes" id="UP001479290"/>
    </source>
</evidence>
<evidence type="ECO:0000256" key="1">
    <source>
        <dbReference type="SAM" id="Coils"/>
    </source>
</evidence>
<organism evidence="2 3">
    <name type="scientific">Culter alburnus</name>
    <name type="common">Topmouth culter</name>
    <dbReference type="NCBI Taxonomy" id="194366"/>
    <lineage>
        <taxon>Eukaryota</taxon>
        <taxon>Metazoa</taxon>
        <taxon>Chordata</taxon>
        <taxon>Craniata</taxon>
        <taxon>Vertebrata</taxon>
        <taxon>Euteleostomi</taxon>
        <taxon>Actinopterygii</taxon>
        <taxon>Neopterygii</taxon>
        <taxon>Teleostei</taxon>
        <taxon>Ostariophysi</taxon>
        <taxon>Cypriniformes</taxon>
        <taxon>Xenocyprididae</taxon>
        <taxon>Xenocypridinae</taxon>
        <taxon>Culter</taxon>
    </lineage>
</organism>
<reference evidence="2 3" key="1">
    <citation type="submission" date="2024-05" db="EMBL/GenBank/DDBJ databases">
        <title>A high-quality chromosomal-level genome assembly of Topmouth culter (Culter alburnus).</title>
        <authorList>
            <person name="Zhao H."/>
        </authorList>
    </citation>
    <scope>NUCLEOTIDE SEQUENCE [LARGE SCALE GENOMIC DNA]</scope>
    <source>
        <strain evidence="2">CATC2023</strain>
        <tissue evidence="2">Muscle</tissue>
    </source>
</reference>
<proteinExistence type="predicted"/>
<keyword evidence="1" id="KW-0175">Coiled coil</keyword>
<keyword evidence="3" id="KW-1185">Reference proteome</keyword>
<dbReference type="AlphaFoldDB" id="A0AAW2B8U3"/>
<dbReference type="Proteomes" id="UP001479290">
    <property type="component" value="Unassembled WGS sequence"/>
</dbReference>
<sequence>MGDLIYAYGVERFGVVESKRATPSIHTKSRRQTDIDRLVKERRQLKKQWRKATEEEKE</sequence>
<accession>A0AAW2B8U3</accession>
<feature type="coiled-coil region" evidence="1">
    <location>
        <begin position="28"/>
        <end position="55"/>
    </location>
</feature>